<sequence length="409" mass="46710">MLQSQRLPPELCELIIQELRDSPQDLRSCSLVCRGWMVLARGQMTLHVHYHYCYTEARPIRAFIDLVQSPTSTLFATARRISLRSNPERRWNGDQETHLPVLKMLPQFLQLRYLNLWCSFPADATPVRLPMLTHLRISGKFTSYRSFARFMSGFPALRDLALCDVSWESSAEDLLSMTGSFPTLQDLARYDVDWEPSDDFTFPHLELKTVTLSWMTLSWVDTVRSGGLENVLRSLWTPALTVYHYNHRGFARNYLQSLSNYLHHLGGHLQYLCLPTGIVQNQVCMLDFRHNTGLRHLEIENAVDISRTSRSLIWASADIECILANISPYCRLETLKLTVRNIGHSSSLWKPIPQSITELLNGQLATIPEIQFIVLDSDGLLADPVARKYFESVLFAALPNSASSKVVVK</sequence>
<dbReference type="InterPro" id="IPR036047">
    <property type="entry name" value="F-box-like_dom_sf"/>
</dbReference>
<feature type="domain" description="F-box" evidence="1">
    <location>
        <begin position="5"/>
        <end position="41"/>
    </location>
</feature>
<proteinExistence type="predicted"/>
<name>A0AAD6X757_9AGAR</name>
<organism evidence="2 3">
    <name type="scientific">Mycena alexandri</name>
    <dbReference type="NCBI Taxonomy" id="1745969"/>
    <lineage>
        <taxon>Eukaryota</taxon>
        <taxon>Fungi</taxon>
        <taxon>Dikarya</taxon>
        <taxon>Basidiomycota</taxon>
        <taxon>Agaricomycotina</taxon>
        <taxon>Agaricomycetes</taxon>
        <taxon>Agaricomycetidae</taxon>
        <taxon>Agaricales</taxon>
        <taxon>Marasmiineae</taxon>
        <taxon>Mycenaceae</taxon>
        <taxon>Mycena</taxon>
    </lineage>
</organism>
<gene>
    <name evidence="2" type="ORF">C8F04DRAFT_1087264</name>
</gene>
<protein>
    <recommendedName>
        <fullName evidence="1">F-box domain-containing protein</fullName>
    </recommendedName>
</protein>
<dbReference type="SUPFAM" id="SSF52047">
    <property type="entry name" value="RNI-like"/>
    <property type="match status" value="1"/>
</dbReference>
<accession>A0AAD6X757</accession>
<dbReference type="InterPro" id="IPR032675">
    <property type="entry name" value="LRR_dom_sf"/>
</dbReference>
<dbReference type="InterPro" id="IPR001810">
    <property type="entry name" value="F-box_dom"/>
</dbReference>
<evidence type="ECO:0000313" key="3">
    <source>
        <dbReference type="Proteomes" id="UP001218188"/>
    </source>
</evidence>
<dbReference type="EMBL" id="JARJCM010000028">
    <property type="protein sequence ID" value="KAJ7039142.1"/>
    <property type="molecule type" value="Genomic_DNA"/>
</dbReference>
<dbReference type="Pfam" id="PF12937">
    <property type="entry name" value="F-box-like"/>
    <property type="match status" value="1"/>
</dbReference>
<dbReference type="SUPFAM" id="SSF81383">
    <property type="entry name" value="F-box domain"/>
    <property type="match status" value="1"/>
</dbReference>
<dbReference type="AlphaFoldDB" id="A0AAD6X757"/>
<dbReference type="Gene3D" id="3.80.10.10">
    <property type="entry name" value="Ribonuclease Inhibitor"/>
    <property type="match status" value="1"/>
</dbReference>
<comment type="caution">
    <text evidence="2">The sequence shown here is derived from an EMBL/GenBank/DDBJ whole genome shotgun (WGS) entry which is preliminary data.</text>
</comment>
<evidence type="ECO:0000313" key="2">
    <source>
        <dbReference type="EMBL" id="KAJ7039142.1"/>
    </source>
</evidence>
<keyword evidence="3" id="KW-1185">Reference proteome</keyword>
<evidence type="ECO:0000259" key="1">
    <source>
        <dbReference type="Pfam" id="PF12937"/>
    </source>
</evidence>
<reference evidence="2" key="1">
    <citation type="submission" date="2023-03" db="EMBL/GenBank/DDBJ databases">
        <title>Massive genome expansion in bonnet fungi (Mycena s.s.) driven by repeated elements and novel gene families across ecological guilds.</title>
        <authorList>
            <consortium name="Lawrence Berkeley National Laboratory"/>
            <person name="Harder C.B."/>
            <person name="Miyauchi S."/>
            <person name="Viragh M."/>
            <person name="Kuo A."/>
            <person name="Thoen E."/>
            <person name="Andreopoulos B."/>
            <person name="Lu D."/>
            <person name="Skrede I."/>
            <person name="Drula E."/>
            <person name="Henrissat B."/>
            <person name="Morin E."/>
            <person name="Kohler A."/>
            <person name="Barry K."/>
            <person name="LaButti K."/>
            <person name="Morin E."/>
            <person name="Salamov A."/>
            <person name="Lipzen A."/>
            <person name="Mereny Z."/>
            <person name="Hegedus B."/>
            <person name="Baldrian P."/>
            <person name="Stursova M."/>
            <person name="Weitz H."/>
            <person name="Taylor A."/>
            <person name="Grigoriev I.V."/>
            <person name="Nagy L.G."/>
            <person name="Martin F."/>
            <person name="Kauserud H."/>
        </authorList>
    </citation>
    <scope>NUCLEOTIDE SEQUENCE</scope>
    <source>
        <strain evidence="2">CBHHK200</strain>
    </source>
</reference>
<dbReference type="Proteomes" id="UP001218188">
    <property type="component" value="Unassembled WGS sequence"/>
</dbReference>